<name>A0A2N4TSM8_RALPI</name>
<evidence type="ECO:0000313" key="3">
    <source>
        <dbReference type="Proteomes" id="UP000234456"/>
    </source>
</evidence>
<dbReference type="AlphaFoldDB" id="A0A2N4TSM8"/>
<gene>
    <name evidence="2" type="ORF">C0Q88_12320</name>
</gene>
<dbReference type="EMBL" id="PKQE01000002">
    <property type="protein sequence ID" value="PLC42720.1"/>
    <property type="molecule type" value="Genomic_DNA"/>
</dbReference>
<feature type="region of interest" description="Disordered" evidence="1">
    <location>
        <begin position="83"/>
        <end position="114"/>
    </location>
</feature>
<evidence type="ECO:0000256" key="1">
    <source>
        <dbReference type="SAM" id="MobiDB-lite"/>
    </source>
</evidence>
<dbReference type="Proteomes" id="UP000234456">
    <property type="component" value="Unassembled WGS sequence"/>
</dbReference>
<evidence type="ECO:0000313" key="2">
    <source>
        <dbReference type="EMBL" id="PLC42720.1"/>
    </source>
</evidence>
<protein>
    <submittedName>
        <fullName evidence="2">Uncharacterized protein</fullName>
    </submittedName>
</protein>
<comment type="caution">
    <text evidence="2">The sequence shown here is derived from an EMBL/GenBank/DDBJ whole genome shotgun (WGS) entry which is preliminary data.</text>
</comment>
<sequence length="114" mass="12403">MLTGDRAEKVRSAYYAYWDALGQPSTELHRCMATALYFVEAIRMEFVQPTVAVLMGEVQFIDPVDSAYTSDADHFEFLPQEVGLAHAGDSPDGESRPPSASGRSVHAVRHSGAG</sequence>
<reference evidence="2 3" key="1">
    <citation type="submission" date="2017-12" db="EMBL/GenBank/DDBJ databases">
        <title>Draft genome sequence of Ralstonia pickettii 52.</title>
        <authorList>
            <person name="Zheng B."/>
        </authorList>
    </citation>
    <scope>NUCLEOTIDE SEQUENCE [LARGE SCALE GENOMIC DNA]</scope>
    <source>
        <strain evidence="2 3">52</strain>
    </source>
</reference>
<organism evidence="2 3">
    <name type="scientific">Ralstonia pickettii</name>
    <name type="common">Burkholderia pickettii</name>
    <dbReference type="NCBI Taxonomy" id="329"/>
    <lineage>
        <taxon>Bacteria</taxon>
        <taxon>Pseudomonadati</taxon>
        <taxon>Pseudomonadota</taxon>
        <taxon>Betaproteobacteria</taxon>
        <taxon>Burkholderiales</taxon>
        <taxon>Burkholderiaceae</taxon>
        <taxon>Ralstonia</taxon>
    </lineage>
</organism>
<proteinExistence type="predicted"/>
<accession>A0A2N4TSM8</accession>